<proteinExistence type="predicted"/>
<accession>A0A6G1LIB6</accession>
<evidence type="ECO:0000313" key="1">
    <source>
        <dbReference type="EMBL" id="KAF2771904.1"/>
    </source>
</evidence>
<gene>
    <name evidence="1" type="ORF">EJ03DRAFT_349120</name>
</gene>
<dbReference type="Proteomes" id="UP000799436">
    <property type="component" value="Unassembled WGS sequence"/>
</dbReference>
<name>A0A6G1LIB6_9PEZI</name>
<reference evidence="1" key="1">
    <citation type="journal article" date="2020" name="Stud. Mycol.">
        <title>101 Dothideomycetes genomes: a test case for predicting lifestyles and emergence of pathogens.</title>
        <authorList>
            <person name="Haridas S."/>
            <person name="Albert R."/>
            <person name="Binder M."/>
            <person name="Bloem J."/>
            <person name="Labutti K."/>
            <person name="Salamov A."/>
            <person name="Andreopoulos B."/>
            <person name="Baker S."/>
            <person name="Barry K."/>
            <person name="Bills G."/>
            <person name="Bluhm B."/>
            <person name="Cannon C."/>
            <person name="Castanera R."/>
            <person name="Culley D."/>
            <person name="Daum C."/>
            <person name="Ezra D."/>
            <person name="Gonzalez J."/>
            <person name="Henrissat B."/>
            <person name="Kuo A."/>
            <person name="Liang C."/>
            <person name="Lipzen A."/>
            <person name="Lutzoni F."/>
            <person name="Magnuson J."/>
            <person name="Mondo S."/>
            <person name="Nolan M."/>
            <person name="Ohm R."/>
            <person name="Pangilinan J."/>
            <person name="Park H.-J."/>
            <person name="Ramirez L."/>
            <person name="Alfaro M."/>
            <person name="Sun H."/>
            <person name="Tritt A."/>
            <person name="Yoshinaga Y."/>
            <person name="Zwiers L.-H."/>
            <person name="Turgeon B."/>
            <person name="Goodwin S."/>
            <person name="Spatafora J."/>
            <person name="Crous P."/>
            <person name="Grigoriev I."/>
        </authorList>
    </citation>
    <scope>NUCLEOTIDE SEQUENCE</scope>
    <source>
        <strain evidence="1">CBS 116005</strain>
    </source>
</reference>
<dbReference type="EMBL" id="ML995817">
    <property type="protein sequence ID" value="KAF2771904.1"/>
    <property type="molecule type" value="Genomic_DNA"/>
</dbReference>
<evidence type="ECO:0000313" key="2">
    <source>
        <dbReference type="Proteomes" id="UP000799436"/>
    </source>
</evidence>
<dbReference type="AlphaFoldDB" id="A0A6G1LIB6"/>
<sequence length="119" mass="12398">MEKVARVASEQYINVSEGSGHEYVASPPNDLRIAAALHPKFLSVGGNTGTTNSFTGANITDLTAGVSNALTLTQGNNLGCFAYQLAAQAKPDIALNIIDALGNPLSDVLEQFPGYAMSQ</sequence>
<keyword evidence="2" id="KW-1185">Reference proteome</keyword>
<protein>
    <submittedName>
        <fullName evidence="1">Uncharacterized protein</fullName>
    </submittedName>
</protein>
<organism evidence="1 2">
    <name type="scientific">Teratosphaeria nubilosa</name>
    <dbReference type="NCBI Taxonomy" id="161662"/>
    <lineage>
        <taxon>Eukaryota</taxon>
        <taxon>Fungi</taxon>
        <taxon>Dikarya</taxon>
        <taxon>Ascomycota</taxon>
        <taxon>Pezizomycotina</taxon>
        <taxon>Dothideomycetes</taxon>
        <taxon>Dothideomycetidae</taxon>
        <taxon>Mycosphaerellales</taxon>
        <taxon>Teratosphaeriaceae</taxon>
        <taxon>Teratosphaeria</taxon>
    </lineage>
</organism>